<dbReference type="PANTHER" id="PTHR47961:SF6">
    <property type="entry name" value="DNA-DIRECTED DNA POLYMERASE"/>
    <property type="match status" value="1"/>
</dbReference>
<comment type="caution">
    <text evidence="7">The sequence shown here is derived from an EMBL/GenBank/DDBJ whole genome shotgun (WGS) entry which is preliminary data.</text>
</comment>
<keyword evidence="1" id="KW-0547">Nucleotide-binding</keyword>
<name>A0ABR6F336_9SPHI</name>
<accession>A0ABR6F336</accession>
<dbReference type="RefSeq" id="WP_182961291.1">
    <property type="nucleotide sequence ID" value="NZ_WNXC01000010.1"/>
</dbReference>
<dbReference type="InterPro" id="IPR027417">
    <property type="entry name" value="P-loop_NTPase"/>
</dbReference>
<feature type="domain" description="Helicase ATP-binding" evidence="5">
    <location>
        <begin position="302"/>
        <end position="462"/>
    </location>
</feature>
<evidence type="ECO:0000313" key="7">
    <source>
        <dbReference type="EMBL" id="MBB2151439.1"/>
    </source>
</evidence>
<dbReference type="Pfam" id="PF00271">
    <property type="entry name" value="Helicase_C"/>
    <property type="match status" value="1"/>
</dbReference>
<dbReference type="EMBL" id="WNXC01000010">
    <property type="protein sequence ID" value="MBB2151439.1"/>
    <property type="molecule type" value="Genomic_DNA"/>
</dbReference>
<keyword evidence="4" id="KW-0067">ATP-binding</keyword>
<dbReference type="InterPro" id="IPR001650">
    <property type="entry name" value="Helicase_C-like"/>
</dbReference>
<dbReference type="InterPro" id="IPR050474">
    <property type="entry name" value="Hel308_SKI2-like"/>
</dbReference>
<dbReference type="PROSITE" id="PS51192">
    <property type="entry name" value="HELICASE_ATP_BIND_1"/>
    <property type="match status" value="1"/>
</dbReference>
<gene>
    <name evidence="7" type="ORF">GM920_21235</name>
</gene>
<dbReference type="InterPro" id="IPR014001">
    <property type="entry name" value="Helicase_ATP-bd"/>
</dbReference>
<dbReference type="SMART" id="SM00490">
    <property type="entry name" value="HELICc"/>
    <property type="match status" value="1"/>
</dbReference>
<dbReference type="InterPro" id="IPR011545">
    <property type="entry name" value="DEAD/DEAH_box_helicase_dom"/>
</dbReference>
<evidence type="ECO:0000259" key="5">
    <source>
        <dbReference type="PROSITE" id="PS51192"/>
    </source>
</evidence>
<keyword evidence="2" id="KW-0378">Hydrolase</keyword>
<keyword evidence="8" id="KW-1185">Reference proteome</keyword>
<feature type="domain" description="Helicase C-terminal" evidence="6">
    <location>
        <begin position="566"/>
        <end position="764"/>
    </location>
</feature>
<dbReference type="SUPFAM" id="SSF52540">
    <property type="entry name" value="P-loop containing nucleoside triphosphate hydrolases"/>
    <property type="match status" value="1"/>
</dbReference>
<dbReference type="Pfam" id="PF00270">
    <property type="entry name" value="DEAD"/>
    <property type="match status" value="1"/>
</dbReference>
<dbReference type="Proteomes" id="UP000636110">
    <property type="component" value="Unassembled WGS sequence"/>
</dbReference>
<dbReference type="PROSITE" id="PS51194">
    <property type="entry name" value="HELICASE_CTER"/>
    <property type="match status" value="1"/>
</dbReference>
<protein>
    <submittedName>
        <fullName evidence="7">DEAD/DEAH box helicase</fullName>
    </submittedName>
</protein>
<dbReference type="Gene3D" id="3.40.50.300">
    <property type="entry name" value="P-loop containing nucleotide triphosphate hydrolases"/>
    <property type="match status" value="2"/>
</dbReference>
<evidence type="ECO:0000259" key="6">
    <source>
        <dbReference type="PROSITE" id="PS51194"/>
    </source>
</evidence>
<evidence type="ECO:0000256" key="2">
    <source>
        <dbReference type="ARBA" id="ARBA00022801"/>
    </source>
</evidence>
<proteinExistence type="predicted"/>
<evidence type="ECO:0000256" key="4">
    <source>
        <dbReference type="ARBA" id="ARBA00022840"/>
    </source>
</evidence>
<organism evidence="7 8">
    <name type="scientific">Pedobacter gandavensis</name>
    <dbReference type="NCBI Taxonomy" id="2679963"/>
    <lineage>
        <taxon>Bacteria</taxon>
        <taxon>Pseudomonadati</taxon>
        <taxon>Bacteroidota</taxon>
        <taxon>Sphingobacteriia</taxon>
        <taxon>Sphingobacteriales</taxon>
        <taxon>Sphingobacteriaceae</taxon>
        <taxon>Pedobacter</taxon>
    </lineage>
</organism>
<evidence type="ECO:0000313" key="8">
    <source>
        <dbReference type="Proteomes" id="UP000636110"/>
    </source>
</evidence>
<dbReference type="SMART" id="SM00487">
    <property type="entry name" value="DEXDc"/>
    <property type="match status" value="1"/>
</dbReference>
<keyword evidence="3 7" id="KW-0347">Helicase</keyword>
<evidence type="ECO:0000256" key="3">
    <source>
        <dbReference type="ARBA" id="ARBA00022806"/>
    </source>
</evidence>
<reference evidence="7 8" key="1">
    <citation type="submission" date="2019-11" db="EMBL/GenBank/DDBJ databases">
        <title>Description of Pedobacter sp. LMG 31462T.</title>
        <authorList>
            <person name="Carlier A."/>
            <person name="Qi S."/>
            <person name="Vandamme P."/>
        </authorList>
    </citation>
    <scope>NUCLEOTIDE SEQUENCE [LARGE SCALE GENOMIC DNA]</scope>
    <source>
        <strain evidence="7 8">LMG 31462</strain>
    </source>
</reference>
<dbReference type="PANTHER" id="PTHR47961">
    <property type="entry name" value="DNA POLYMERASE THETA, PUTATIVE (AFU_ORTHOLOGUE AFUA_1G05260)-RELATED"/>
    <property type="match status" value="1"/>
</dbReference>
<dbReference type="GO" id="GO:0004386">
    <property type="term" value="F:helicase activity"/>
    <property type="evidence" value="ECO:0007669"/>
    <property type="project" value="UniProtKB-KW"/>
</dbReference>
<evidence type="ECO:0000256" key="1">
    <source>
        <dbReference type="ARBA" id="ARBA00022741"/>
    </source>
</evidence>
<sequence>MYNSITEENIRSIPKVGSIDIERLPQELTRIYAVVISVRSNLSNGSFEKDALAASIDMLRSLANNLETLAVILPDLENKRSIAFVCATARYLLLQIREYSEPELVSVMFGRDQIPEVISAMVLFLIGNSPADACEASRFAKRDLIDDRIESLLMRAIVHLAKGEMSHIVNLSVPDIEYEADESEREAIDYLWECLLNGVKQLAEELFDPNFAKDKTDYFKTVIELSVFDPEYESLFEKESLYAGPYHLAKLLDILRDDLLLRGIVKVSPPVNTDAELWGTFLARIAKERPYLWENHFDAVKTNFLNTGCSAVLTFPTGAGKSTLAELKISSTLLAGKRVIYLVPTHALEDQANSNMLRIFEGFIPESIMEFDLEYTDIEDSALPSIAVMTPEKCLTLISVRPEEFADVGLVVFDEFHLVHGREEKKDRRSIDAMFCLLRLFAEAPYADYLLISAMVENGPEIAEWISSVTKRECVAFDSSWKPTRQLHSCLMYREEDIVKLEGVLRKARKDSTSSGPSAAVKRELQAVPFTFFSLRNKWESKSSDDYYINRILTQPVNLSANSDWKLTSNRNEVAAEFASYFASRNIKTLVFVDDPRITKSTSRKISAKLEDVTFQRTDLMDKYPQMFEALALELGDIKYSFVSNGRTAVHHGNMLPLERRLNENYFKRKDGINVVVATATLAQGINLPAEVVIMAGDDRFDEDTGYRETIDPQEILNAAGRAGRAGSAAQGMVLLIPGKLIHYKDNTVSQKWWELKETVFSSSDQCLKINDPLIGFLDNLSSDSTKLTAEQKNVIFRLNLIPDTENSINTIFDKSFGKYRAFKDSQEESYAEKVQKLIVVRTEVDGEYVNEDWVGRVSLKMGLDPQFVIEVGNFVNDVGIVELGEMTLDEIIDEVMDWLCEKQERIFSFFTGNAIHAQLAKALNIPINKATEEIIFTKMSGIKDLLLAYINGKDYYRIQILISGNSDDNLDKARSFCLKLIPNLSFIFGVISLVIRD</sequence>